<proteinExistence type="inferred from homology"/>
<dbReference type="Proteomes" id="UP001203136">
    <property type="component" value="Unassembled WGS sequence"/>
</dbReference>
<dbReference type="EMBL" id="JAINVB010000001">
    <property type="protein sequence ID" value="MCK0087957.1"/>
    <property type="molecule type" value="Genomic_DNA"/>
</dbReference>
<feature type="transmembrane region" description="Helical" evidence="7">
    <location>
        <begin position="112"/>
        <end position="134"/>
    </location>
</feature>
<dbReference type="InterPro" id="IPR052518">
    <property type="entry name" value="CHR_Transporter"/>
</dbReference>
<keyword evidence="4 7" id="KW-0812">Transmembrane</keyword>
<dbReference type="Proteomes" id="UP001300871">
    <property type="component" value="Unassembled WGS sequence"/>
</dbReference>
<feature type="transmembrane region" description="Helical" evidence="7">
    <location>
        <begin position="146"/>
        <end position="179"/>
    </location>
</feature>
<evidence type="ECO:0000313" key="10">
    <source>
        <dbReference type="Proteomes" id="UP001203136"/>
    </source>
</evidence>
<organism evidence="8 10">
    <name type="scientific">Clostridium symbiosum</name>
    <name type="common">Bacteroides symbiosus</name>
    <dbReference type="NCBI Taxonomy" id="1512"/>
    <lineage>
        <taxon>Bacteria</taxon>
        <taxon>Bacillati</taxon>
        <taxon>Bacillota</taxon>
        <taxon>Clostridia</taxon>
        <taxon>Lachnospirales</taxon>
        <taxon>Lachnospiraceae</taxon>
        <taxon>Otoolea</taxon>
    </lineage>
</organism>
<feature type="transmembrane region" description="Helical" evidence="7">
    <location>
        <begin position="80"/>
        <end position="105"/>
    </location>
</feature>
<name>A0AAW5F7T5_CLOSY</name>
<dbReference type="GeneID" id="57969067"/>
<comment type="subcellular location">
    <subcellularLocation>
        <location evidence="1">Cell membrane</location>
        <topology evidence="1">Multi-pass membrane protein</topology>
    </subcellularLocation>
</comment>
<gene>
    <name evidence="8" type="ORF">K5I21_19205</name>
    <name evidence="9" type="ORF">PM006_05030</name>
</gene>
<keyword evidence="5 7" id="KW-1133">Transmembrane helix</keyword>
<keyword evidence="6 7" id="KW-0472">Membrane</keyword>
<protein>
    <submittedName>
        <fullName evidence="8">Chromate transporter</fullName>
    </submittedName>
</protein>
<evidence type="ECO:0000256" key="6">
    <source>
        <dbReference type="ARBA" id="ARBA00023136"/>
    </source>
</evidence>
<evidence type="ECO:0000313" key="8">
    <source>
        <dbReference type="EMBL" id="MCK0087957.1"/>
    </source>
</evidence>
<evidence type="ECO:0000313" key="9">
    <source>
        <dbReference type="EMBL" id="MDB1999555.1"/>
    </source>
</evidence>
<evidence type="ECO:0000256" key="1">
    <source>
        <dbReference type="ARBA" id="ARBA00004651"/>
    </source>
</evidence>
<dbReference type="PANTHER" id="PTHR43663:SF1">
    <property type="entry name" value="CHROMATE TRANSPORTER"/>
    <property type="match status" value="1"/>
</dbReference>
<evidence type="ECO:0000256" key="2">
    <source>
        <dbReference type="ARBA" id="ARBA00005262"/>
    </source>
</evidence>
<keyword evidence="3" id="KW-1003">Cell membrane</keyword>
<sequence length="199" mass="21669">MKKQTDAKTLWTLFKSMFVLSACTFGGGFVIVSLMKKKFVEELQWLDESEMLDITAITQSSPGPLPVNASVIIGYRMGGILGSLTAILGTIIPPMLIISVISLFYTEFRTNTYIAIALQVMRAGVAAVIMDVVWNLASNVCKTRRFLYIGMMVLSFGATFFLGVSAMVIILVCLGIGLADLAVTMRKQVGKRSNSYAAD</sequence>
<evidence type="ECO:0000256" key="7">
    <source>
        <dbReference type="SAM" id="Phobius"/>
    </source>
</evidence>
<reference evidence="8" key="1">
    <citation type="journal article" date="2022" name="Cell Host Microbe">
        <title>Colonization of the live biotherapeutic product VE303 and modulation of the microbiota and metabolites in healthy volunteers.</title>
        <authorList>
            <person name="Dsouza M."/>
            <person name="Menon R."/>
            <person name="Crossette E."/>
            <person name="Bhattarai S.K."/>
            <person name="Schneider J."/>
            <person name="Kim Y.G."/>
            <person name="Reddy S."/>
            <person name="Caballero S."/>
            <person name="Felix C."/>
            <person name="Cornacchione L."/>
            <person name="Hendrickson J."/>
            <person name="Watson A.R."/>
            <person name="Minot S.S."/>
            <person name="Greenfield N."/>
            <person name="Schopf L."/>
            <person name="Szabady R."/>
            <person name="Patarroyo J."/>
            <person name="Smith W."/>
            <person name="Harrison P."/>
            <person name="Kuijper E.J."/>
            <person name="Kelly C.P."/>
            <person name="Olle B."/>
            <person name="Bobilev D."/>
            <person name="Silber J.L."/>
            <person name="Bucci V."/>
            <person name="Roberts B."/>
            <person name="Faith J."/>
            <person name="Norman J.M."/>
        </authorList>
    </citation>
    <scope>NUCLEOTIDE SEQUENCE</scope>
    <source>
        <strain evidence="8">VE303-04</strain>
    </source>
</reference>
<dbReference type="EMBL" id="JAQLGM010000008">
    <property type="protein sequence ID" value="MDB1999555.1"/>
    <property type="molecule type" value="Genomic_DNA"/>
</dbReference>
<dbReference type="Pfam" id="PF02417">
    <property type="entry name" value="Chromate_transp"/>
    <property type="match status" value="1"/>
</dbReference>
<feature type="transmembrane region" description="Helical" evidence="7">
    <location>
        <begin position="12"/>
        <end position="35"/>
    </location>
</feature>
<evidence type="ECO:0000256" key="4">
    <source>
        <dbReference type="ARBA" id="ARBA00022692"/>
    </source>
</evidence>
<dbReference type="GO" id="GO:0015109">
    <property type="term" value="F:chromate transmembrane transporter activity"/>
    <property type="evidence" value="ECO:0007669"/>
    <property type="project" value="InterPro"/>
</dbReference>
<evidence type="ECO:0000256" key="5">
    <source>
        <dbReference type="ARBA" id="ARBA00022989"/>
    </source>
</evidence>
<comment type="caution">
    <text evidence="8">The sequence shown here is derived from an EMBL/GenBank/DDBJ whole genome shotgun (WGS) entry which is preliminary data.</text>
</comment>
<dbReference type="GO" id="GO:0005886">
    <property type="term" value="C:plasma membrane"/>
    <property type="evidence" value="ECO:0007669"/>
    <property type="project" value="UniProtKB-SubCell"/>
</dbReference>
<dbReference type="InterPro" id="IPR003370">
    <property type="entry name" value="Chromate_transpt"/>
</dbReference>
<dbReference type="RefSeq" id="WP_003502574.1">
    <property type="nucleotide sequence ID" value="NZ_CABHNX010000202.1"/>
</dbReference>
<reference evidence="9" key="2">
    <citation type="submission" date="2023-01" db="EMBL/GenBank/DDBJ databases">
        <title>Human gut microbiome strain richness.</title>
        <authorList>
            <person name="Chen-Liaw A."/>
        </authorList>
    </citation>
    <scope>NUCLEOTIDE SEQUENCE</scope>
    <source>
        <strain evidence="9">B1_m1001713B170214d0_201011</strain>
    </source>
</reference>
<dbReference type="PANTHER" id="PTHR43663">
    <property type="entry name" value="CHROMATE TRANSPORT PROTEIN-RELATED"/>
    <property type="match status" value="1"/>
</dbReference>
<evidence type="ECO:0000256" key="3">
    <source>
        <dbReference type="ARBA" id="ARBA00022475"/>
    </source>
</evidence>
<accession>A0AAW5F7T5</accession>
<dbReference type="AlphaFoldDB" id="A0AAW5F7T5"/>
<comment type="similarity">
    <text evidence="2">Belongs to the chromate ion transporter (CHR) (TC 2.A.51) family.</text>
</comment>